<accession>A0A5Q6RR88</accession>
<dbReference type="GO" id="GO:0008999">
    <property type="term" value="F:protein-N-terminal-alanine acetyltransferase activity"/>
    <property type="evidence" value="ECO:0007669"/>
    <property type="project" value="TreeGrafter"/>
</dbReference>
<organism evidence="2 3">
    <name type="scientific">Mumia zhuanghuii</name>
    <dbReference type="NCBI Taxonomy" id="2585211"/>
    <lineage>
        <taxon>Bacteria</taxon>
        <taxon>Bacillati</taxon>
        <taxon>Actinomycetota</taxon>
        <taxon>Actinomycetes</taxon>
        <taxon>Propionibacteriales</taxon>
        <taxon>Nocardioidaceae</taxon>
        <taxon>Mumia</taxon>
    </lineage>
</organism>
<sequence length="381" mass="42034">MPFEAARFPDDVPVLTDGRVSLRPHRLDDVDDLVVQCRDIVTLRWTTIPLGYDIAMGTGFVTEMVPDGWRDGTEHAFAVQAQGPDGRPRYAGTVTLRDAGMSRAEVGFVAHPAFRGQGVMEAALRLLLDHGFDTLGLQTVIWWADQGNWASRKLAWRCGFTFGGTVRHWLVERGVYRDGWVGTLYRDSAREPQTLWWSLPNLRGERVSARPLDVTDDVRVVEGGNDGAVQRWMPSFPSPYALSDAETFRLSTLDAAADGTSFAWALVDSVTDVLLGAVGVPHRSDVGVEIGYWLHPDARGHGYARDALELMVEHAFTPRDLGGLGALRAYVRIDEGNQASLDVALACGFEVVGRERAGTVRRDGTFADMLQLDRVNPLVIF</sequence>
<dbReference type="Proteomes" id="UP000307768">
    <property type="component" value="Unassembled WGS sequence"/>
</dbReference>
<protein>
    <submittedName>
        <fullName evidence="2">GNAT family N-acetyltransferase</fullName>
    </submittedName>
</protein>
<dbReference type="Pfam" id="PF13302">
    <property type="entry name" value="Acetyltransf_3"/>
    <property type="match status" value="2"/>
</dbReference>
<gene>
    <name evidence="2" type="ORF">FE697_016625</name>
</gene>
<evidence type="ECO:0000259" key="1">
    <source>
        <dbReference type="PROSITE" id="PS51186"/>
    </source>
</evidence>
<dbReference type="InterPro" id="IPR000182">
    <property type="entry name" value="GNAT_dom"/>
</dbReference>
<dbReference type="EMBL" id="VDFQ02000005">
    <property type="protein sequence ID" value="KAA1420576.1"/>
    <property type="molecule type" value="Genomic_DNA"/>
</dbReference>
<proteinExistence type="predicted"/>
<name>A0A5Q6RR88_9ACTN</name>
<comment type="caution">
    <text evidence="2">The sequence shown here is derived from an EMBL/GenBank/DDBJ whole genome shotgun (WGS) entry which is preliminary data.</text>
</comment>
<keyword evidence="2" id="KW-0808">Transferase</keyword>
<dbReference type="PANTHER" id="PTHR43441:SF2">
    <property type="entry name" value="FAMILY ACETYLTRANSFERASE, PUTATIVE (AFU_ORTHOLOGUE AFUA_7G00850)-RELATED"/>
    <property type="match status" value="1"/>
</dbReference>
<dbReference type="SUPFAM" id="SSF55729">
    <property type="entry name" value="Acyl-CoA N-acyltransferases (Nat)"/>
    <property type="match status" value="2"/>
</dbReference>
<evidence type="ECO:0000313" key="2">
    <source>
        <dbReference type="EMBL" id="KAA1420576.1"/>
    </source>
</evidence>
<dbReference type="GO" id="GO:1990189">
    <property type="term" value="F:protein N-terminal-serine acetyltransferase activity"/>
    <property type="evidence" value="ECO:0007669"/>
    <property type="project" value="TreeGrafter"/>
</dbReference>
<dbReference type="AlphaFoldDB" id="A0A5Q6RR88"/>
<reference evidence="2 3" key="1">
    <citation type="submission" date="2019-09" db="EMBL/GenBank/DDBJ databases">
        <title>Mumia zhuanghuii sp. nov. isolated from the intestinal contents of plateau pika (Ochotona curzoniae) in the Qinghai-Tibet plateau of China.</title>
        <authorList>
            <person name="Tian Z."/>
        </authorList>
    </citation>
    <scope>NUCLEOTIDE SEQUENCE [LARGE SCALE GENOMIC DNA]</scope>
    <source>
        <strain evidence="3">350</strain>
    </source>
</reference>
<dbReference type="InterPro" id="IPR051908">
    <property type="entry name" value="Ribosomal_N-acetyltransferase"/>
</dbReference>
<evidence type="ECO:0000313" key="3">
    <source>
        <dbReference type="Proteomes" id="UP000307768"/>
    </source>
</evidence>
<dbReference type="InterPro" id="IPR016181">
    <property type="entry name" value="Acyl_CoA_acyltransferase"/>
</dbReference>
<dbReference type="OrthoDB" id="9795188at2"/>
<dbReference type="PROSITE" id="PS51186">
    <property type="entry name" value="GNAT"/>
    <property type="match status" value="2"/>
</dbReference>
<dbReference type="PANTHER" id="PTHR43441">
    <property type="entry name" value="RIBOSOMAL-PROTEIN-SERINE ACETYLTRANSFERASE"/>
    <property type="match status" value="1"/>
</dbReference>
<feature type="domain" description="N-acetyltransferase" evidence="1">
    <location>
        <begin position="20"/>
        <end position="178"/>
    </location>
</feature>
<dbReference type="GO" id="GO:0005737">
    <property type="term" value="C:cytoplasm"/>
    <property type="evidence" value="ECO:0007669"/>
    <property type="project" value="TreeGrafter"/>
</dbReference>
<dbReference type="Gene3D" id="3.40.630.30">
    <property type="match status" value="2"/>
</dbReference>
<feature type="domain" description="N-acetyltransferase" evidence="1">
    <location>
        <begin position="216"/>
        <end position="373"/>
    </location>
</feature>
<dbReference type="RefSeq" id="WP_149770745.1">
    <property type="nucleotide sequence ID" value="NZ_VDFQ02000005.1"/>
</dbReference>